<evidence type="ECO:0000256" key="2">
    <source>
        <dbReference type="ARBA" id="ARBA00010617"/>
    </source>
</evidence>
<evidence type="ECO:0000256" key="3">
    <source>
        <dbReference type="ARBA" id="ARBA00022525"/>
    </source>
</evidence>
<organism>
    <name type="scientific">Branchiostoma floridae</name>
    <name type="common">Florida lancelet</name>
    <name type="synonym">Amphioxus</name>
    <dbReference type="NCBI Taxonomy" id="7739"/>
    <lineage>
        <taxon>Eukaryota</taxon>
        <taxon>Metazoa</taxon>
        <taxon>Chordata</taxon>
        <taxon>Cephalochordata</taxon>
        <taxon>Leptocardii</taxon>
        <taxon>Amphioxiformes</taxon>
        <taxon>Branchiostomatidae</taxon>
        <taxon>Branchiostoma</taxon>
    </lineage>
</organism>
<dbReference type="Pfam" id="PF00067">
    <property type="entry name" value="p450"/>
    <property type="match status" value="1"/>
</dbReference>
<dbReference type="InParanoid" id="C3ZFT2"/>
<evidence type="ECO:0000313" key="8">
    <source>
        <dbReference type="EMBL" id="EEN48570.1"/>
    </source>
</evidence>
<dbReference type="GO" id="GO:0004497">
    <property type="term" value="F:monooxygenase activity"/>
    <property type="evidence" value="ECO:0007669"/>
    <property type="project" value="InterPro"/>
</dbReference>
<dbReference type="GO" id="GO:0005576">
    <property type="term" value="C:extracellular region"/>
    <property type="evidence" value="ECO:0007669"/>
    <property type="project" value="UniProtKB-SubCell"/>
</dbReference>
<evidence type="ECO:0000256" key="1">
    <source>
        <dbReference type="ARBA" id="ARBA00004613"/>
    </source>
</evidence>
<comment type="similarity">
    <text evidence="2">Belongs to the cytochrome P450 family.</text>
</comment>
<dbReference type="PANTHER" id="PTHR15031:SF4">
    <property type="entry name" value="CARTILAGE INTERMEDIATE LAYER PROTEIN 1"/>
    <property type="match status" value="1"/>
</dbReference>
<dbReference type="GO" id="GO:0016705">
    <property type="term" value="F:oxidoreductase activity, acting on paired donors, with incorporation or reduction of molecular oxygen"/>
    <property type="evidence" value="ECO:0007669"/>
    <property type="project" value="InterPro"/>
</dbReference>
<proteinExistence type="inferred from homology"/>
<dbReference type="InterPro" id="IPR001128">
    <property type="entry name" value="Cyt_P450"/>
</dbReference>
<dbReference type="Pfam" id="PF13330">
    <property type="entry name" value="Mucin2_WxxW"/>
    <property type="match status" value="1"/>
</dbReference>
<dbReference type="GO" id="GO:0020037">
    <property type="term" value="F:heme binding"/>
    <property type="evidence" value="ECO:0007669"/>
    <property type="project" value="InterPro"/>
</dbReference>
<evidence type="ECO:0000256" key="5">
    <source>
        <dbReference type="ARBA" id="ARBA00023180"/>
    </source>
</evidence>
<dbReference type="Gene3D" id="1.10.630.10">
    <property type="entry name" value="Cytochrome P450"/>
    <property type="match status" value="1"/>
</dbReference>
<feature type="domain" description="WxxW" evidence="7">
    <location>
        <begin position="189"/>
        <end position="273"/>
    </location>
</feature>
<name>C3ZFT2_BRAFL</name>
<evidence type="ECO:0000256" key="4">
    <source>
        <dbReference type="ARBA" id="ARBA00022729"/>
    </source>
</evidence>
<dbReference type="InterPro" id="IPR002401">
    <property type="entry name" value="Cyt_P450_E_grp-I"/>
</dbReference>
<reference evidence="8" key="1">
    <citation type="journal article" date="2008" name="Nature">
        <title>The amphioxus genome and the evolution of the chordate karyotype.</title>
        <authorList>
            <consortium name="US DOE Joint Genome Institute (JGI-PGF)"/>
            <person name="Putnam N.H."/>
            <person name="Butts T."/>
            <person name="Ferrier D.E.K."/>
            <person name="Furlong R.F."/>
            <person name="Hellsten U."/>
            <person name="Kawashima T."/>
            <person name="Robinson-Rechavi M."/>
            <person name="Shoguchi E."/>
            <person name="Terry A."/>
            <person name="Yu J.-K."/>
            <person name="Benito-Gutierrez E.L."/>
            <person name="Dubchak I."/>
            <person name="Garcia-Fernandez J."/>
            <person name="Gibson-Brown J.J."/>
            <person name="Grigoriev I.V."/>
            <person name="Horton A.C."/>
            <person name="de Jong P.J."/>
            <person name="Jurka J."/>
            <person name="Kapitonov V.V."/>
            <person name="Kohara Y."/>
            <person name="Kuroki Y."/>
            <person name="Lindquist E."/>
            <person name="Lucas S."/>
            <person name="Osoegawa K."/>
            <person name="Pennacchio L.A."/>
            <person name="Salamov A.A."/>
            <person name="Satou Y."/>
            <person name="Sauka-Spengler T."/>
            <person name="Schmutz J."/>
            <person name="Shin-I T."/>
            <person name="Toyoda A."/>
            <person name="Bronner-Fraser M."/>
            <person name="Fujiyama A."/>
            <person name="Holland L.Z."/>
            <person name="Holland P.W.H."/>
            <person name="Satoh N."/>
            <person name="Rokhsar D.S."/>
        </authorList>
    </citation>
    <scope>NUCLEOTIDE SEQUENCE [LARGE SCALE GENOMIC DNA]</scope>
    <source>
        <strain evidence="8">S238N-H82</strain>
        <tissue evidence="8">Testes</tissue>
    </source>
</reference>
<keyword evidence="6" id="KW-0812">Transmembrane</keyword>
<dbReference type="GO" id="GO:0005506">
    <property type="term" value="F:iron ion binding"/>
    <property type="evidence" value="ECO:0007669"/>
    <property type="project" value="InterPro"/>
</dbReference>
<evidence type="ECO:0000256" key="6">
    <source>
        <dbReference type="SAM" id="Phobius"/>
    </source>
</evidence>
<dbReference type="SUPFAM" id="SSF48264">
    <property type="entry name" value="Cytochrome P450"/>
    <property type="match status" value="1"/>
</dbReference>
<evidence type="ECO:0000259" key="7">
    <source>
        <dbReference type="Pfam" id="PF13330"/>
    </source>
</evidence>
<dbReference type="AlphaFoldDB" id="C3ZFT2"/>
<dbReference type="EMBL" id="GG666615">
    <property type="protein sequence ID" value="EEN48570.1"/>
    <property type="molecule type" value="Genomic_DNA"/>
</dbReference>
<gene>
    <name evidence="8" type="ORF">BRAFLDRAFT_68881</name>
</gene>
<keyword evidence="4" id="KW-0732">Signal</keyword>
<keyword evidence="6" id="KW-0472">Membrane</keyword>
<sequence>MAGTAQWVAESVPEILQISGLTLQTFLVFCATFFLACVIFKRSQNLPPYPAGRVPVLGHLLALGRAPLRKLTAWRRQYGDVFTVRMGMEDVVVLNGYTAVKDALVDRSELFASRLPVYLLDAMSGFGKDDYVSPEVASPEVASPEVASPEVVPQEARDTIADEVNKLREMLQEMPRIIPVSAAGPATGWTRWYDRDNPSASGDWETLSTLRRENPGKICAAPSGIQARVKGTNRPASLNGDRFFQFNPQQGIVCRNADQCHGRCHDYEVRFWCP</sequence>
<dbReference type="InterPro" id="IPR039675">
    <property type="entry name" value="CILP1/CILP2"/>
</dbReference>
<comment type="subcellular location">
    <subcellularLocation>
        <location evidence="1">Secreted</location>
    </subcellularLocation>
</comment>
<dbReference type="eggNOG" id="KOG0156">
    <property type="taxonomic scope" value="Eukaryota"/>
</dbReference>
<dbReference type="InterPro" id="IPR036396">
    <property type="entry name" value="Cyt_P450_sf"/>
</dbReference>
<keyword evidence="6" id="KW-1133">Transmembrane helix</keyword>
<protein>
    <recommendedName>
        <fullName evidence="7">WxxW domain-containing protein</fullName>
    </recommendedName>
</protein>
<feature type="transmembrane region" description="Helical" evidence="6">
    <location>
        <begin position="15"/>
        <end position="40"/>
    </location>
</feature>
<dbReference type="InterPro" id="IPR025155">
    <property type="entry name" value="WxxW_domain"/>
</dbReference>
<dbReference type="PANTHER" id="PTHR15031">
    <property type="entry name" value="CARTILAGE INTERMEDIATE LAYER PROTEIN CLIP"/>
    <property type="match status" value="1"/>
</dbReference>
<keyword evidence="5" id="KW-0325">Glycoprotein</keyword>
<keyword evidence="3" id="KW-0964">Secreted</keyword>
<accession>C3ZFT2</accession>
<dbReference type="PRINTS" id="PR00463">
    <property type="entry name" value="EP450I"/>
</dbReference>